<organism evidence="1 2">
    <name type="scientific">Drosophila pseudoobscura pseudoobscura</name>
    <name type="common">Fruit fly</name>
    <dbReference type="NCBI Taxonomy" id="46245"/>
    <lineage>
        <taxon>Eukaryota</taxon>
        <taxon>Metazoa</taxon>
        <taxon>Ecdysozoa</taxon>
        <taxon>Arthropoda</taxon>
        <taxon>Hexapoda</taxon>
        <taxon>Insecta</taxon>
        <taxon>Pterygota</taxon>
        <taxon>Neoptera</taxon>
        <taxon>Endopterygota</taxon>
        <taxon>Diptera</taxon>
        <taxon>Brachycera</taxon>
        <taxon>Muscomorpha</taxon>
        <taxon>Ephydroidea</taxon>
        <taxon>Drosophilidae</taxon>
        <taxon>Drosophila</taxon>
        <taxon>Sophophora</taxon>
    </lineage>
</organism>
<name>A0A0R3NZ28_DROPS</name>
<dbReference type="GeneID" id="26532871"/>
<accession>A0A0R3NZ28</accession>
<keyword evidence="1" id="KW-1185">Reference proteome</keyword>
<proteinExistence type="predicted"/>
<sequence>MEEFEEYWNKLRSILDGVLEPEMWPDHALTMVLFEMPTDEARRRLRQAQAIARYGGDRIISLEHLRRAMNTILLRPRQRPKRRKPPLEARRLRPRTSLVNYCEN</sequence>
<evidence type="ECO:0000313" key="2">
    <source>
        <dbReference type="RefSeq" id="XP_015041353.1"/>
    </source>
</evidence>
<gene>
    <name evidence="2" type="primary">LOC26532871</name>
</gene>
<accession>A0A6I8VH87</accession>
<dbReference type="KEGG" id="dpo:26532871"/>
<protein>
    <submittedName>
        <fullName evidence="2">Uncharacterized protein</fullName>
    </submittedName>
</protein>
<dbReference type="Bgee" id="FBgn0271858">
    <property type="expression patterns" value="Expressed in male reproductive system and 1 other cell type or tissue"/>
</dbReference>
<dbReference type="Proteomes" id="UP000001819">
    <property type="component" value="Chromosome X"/>
</dbReference>
<dbReference type="AlphaFoldDB" id="A0A0R3NZ28"/>
<dbReference type="RefSeq" id="XP_015041353.1">
    <property type="nucleotide sequence ID" value="XM_015185867.2"/>
</dbReference>
<dbReference type="InParanoid" id="A0A0R3NZ28"/>
<reference evidence="2" key="1">
    <citation type="submission" date="2025-08" db="UniProtKB">
        <authorList>
            <consortium name="RefSeq"/>
        </authorList>
    </citation>
    <scope>IDENTIFICATION</scope>
    <source>
        <strain evidence="2">MV-25-SWS-2005</strain>
        <tissue evidence="2">Whole body</tissue>
    </source>
</reference>
<evidence type="ECO:0000313" key="1">
    <source>
        <dbReference type="Proteomes" id="UP000001819"/>
    </source>
</evidence>